<dbReference type="GO" id="GO:0032153">
    <property type="term" value="C:cell division site"/>
    <property type="evidence" value="ECO:0007669"/>
    <property type="project" value="UniProtKB-UniRule"/>
</dbReference>
<evidence type="ECO:0000256" key="4">
    <source>
        <dbReference type="ARBA" id="ARBA00022692"/>
    </source>
</evidence>
<keyword evidence="8" id="KW-0997">Cell inner membrane</keyword>
<evidence type="ECO:0000256" key="9">
    <source>
        <dbReference type="NCBIfam" id="TIGR02209"/>
    </source>
</evidence>
<feature type="region of interest" description="Disordered" evidence="10">
    <location>
        <begin position="130"/>
        <end position="177"/>
    </location>
</feature>
<accession>A0A6S7B2M4</accession>
<comment type="function">
    <text evidence="8">Essential cell division protein. May link together the upstream cell division proteins, which are predominantly cytoplasmic, with the downstream cell division proteins, which are predominantly periplasmic.</text>
</comment>
<evidence type="ECO:0000256" key="2">
    <source>
        <dbReference type="ARBA" id="ARBA00022475"/>
    </source>
</evidence>
<comment type="similarity">
    <text evidence="8">Belongs to the FtsL family.</text>
</comment>
<name>A0A6S7B2M4_9BURK</name>
<dbReference type="NCBIfam" id="TIGR02209">
    <property type="entry name" value="ftsL_broad"/>
    <property type="match status" value="1"/>
</dbReference>
<dbReference type="PANTHER" id="PTHR37479">
    <property type="entry name" value="CELL DIVISION PROTEIN FTSL"/>
    <property type="match status" value="1"/>
</dbReference>
<dbReference type="GO" id="GO:0005886">
    <property type="term" value="C:plasma membrane"/>
    <property type="evidence" value="ECO:0007669"/>
    <property type="project" value="UniProtKB-SubCell"/>
</dbReference>
<dbReference type="PANTHER" id="PTHR37479:SF1">
    <property type="entry name" value="CELL DIVISION PROTEIN FTSL"/>
    <property type="match status" value="1"/>
</dbReference>
<keyword evidence="4 8" id="KW-0812">Transmembrane</keyword>
<proteinExistence type="inferred from homology"/>
<gene>
    <name evidence="8 11" type="primary">ftsL</name>
    <name evidence="11" type="ORF">LMG28138_00433</name>
</gene>
<dbReference type="Pfam" id="PF04999">
    <property type="entry name" value="FtsL"/>
    <property type="match status" value="1"/>
</dbReference>
<comment type="subunit">
    <text evidence="8">Part of a complex composed of FtsB, FtsL and FtsQ.</text>
</comment>
<evidence type="ECO:0000256" key="6">
    <source>
        <dbReference type="ARBA" id="ARBA00023136"/>
    </source>
</evidence>
<keyword evidence="7 8" id="KW-0131">Cell cycle</keyword>
<evidence type="ECO:0000256" key="3">
    <source>
        <dbReference type="ARBA" id="ARBA00022618"/>
    </source>
</evidence>
<keyword evidence="5 8" id="KW-1133">Transmembrane helix</keyword>
<evidence type="ECO:0000256" key="10">
    <source>
        <dbReference type="SAM" id="MobiDB-lite"/>
    </source>
</evidence>
<protein>
    <recommendedName>
        <fullName evidence="8 9">Cell division protein FtsL</fullName>
    </recommendedName>
</protein>
<dbReference type="Proteomes" id="UP000494115">
    <property type="component" value="Unassembled WGS sequence"/>
</dbReference>
<dbReference type="GO" id="GO:0043093">
    <property type="term" value="P:FtsZ-dependent cytokinesis"/>
    <property type="evidence" value="ECO:0007669"/>
    <property type="project" value="UniProtKB-UniRule"/>
</dbReference>
<evidence type="ECO:0000313" key="11">
    <source>
        <dbReference type="EMBL" id="CAB3777682.1"/>
    </source>
</evidence>
<keyword evidence="12" id="KW-1185">Reference proteome</keyword>
<comment type="subcellular location">
    <subcellularLocation>
        <location evidence="8">Cell inner membrane</location>
        <topology evidence="8">Single-pass type II membrane protein</topology>
    </subcellularLocation>
    <subcellularLocation>
        <location evidence="1">Cell membrane</location>
        <topology evidence="1">Single-pass type II membrane protein</topology>
    </subcellularLocation>
    <text evidence="8">Localizes to the division septum where it forms a ring structure.</text>
</comment>
<evidence type="ECO:0000256" key="8">
    <source>
        <dbReference type="HAMAP-Rule" id="MF_00910"/>
    </source>
</evidence>
<dbReference type="InterPro" id="IPR011922">
    <property type="entry name" value="Cell_div_FtsL"/>
</dbReference>
<keyword evidence="6 8" id="KW-0472">Membrane</keyword>
<dbReference type="HAMAP" id="MF_00910">
    <property type="entry name" value="FtsL"/>
    <property type="match status" value="1"/>
</dbReference>
<keyword evidence="2 8" id="KW-1003">Cell membrane</keyword>
<dbReference type="EMBL" id="CADIKM010000001">
    <property type="protein sequence ID" value="CAB3777682.1"/>
    <property type="molecule type" value="Genomic_DNA"/>
</dbReference>
<sequence length="177" mass="17427">MSRLNFLLLLIVTLCALSVVNATNRQRELFIALGRGQMQERQLQQELARLQYQQSALSKTTRVEGVATSDLEMQPVTAGRTQYLTVAGASVTAPDDGASGPASTGSNTGASNTGASNTANASEIAGITSGTASAGASSPAGSSAGSSAGSTAQSAAATSSRATRASGASAAAAGASQ</sequence>
<feature type="compositionally biased region" description="Low complexity" evidence="10">
    <location>
        <begin position="102"/>
        <end position="117"/>
    </location>
</feature>
<evidence type="ECO:0000256" key="7">
    <source>
        <dbReference type="ARBA" id="ARBA00023306"/>
    </source>
</evidence>
<reference evidence="11 12" key="1">
    <citation type="submission" date="2020-04" db="EMBL/GenBank/DDBJ databases">
        <authorList>
            <person name="De Canck E."/>
        </authorList>
    </citation>
    <scope>NUCLEOTIDE SEQUENCE [LARGE SCALE GENOMIC DNA]</scope>
    <source>
        <strain evidence="11 12">LMG 28138</strain>
    </source>
</reference>
<dbReference type="AlphaFoldDB" id="A0A6S7B2M4"/>
<feature type="region of interest" description="Disordered" evidence="10">
    <location>
        <begin position="93"/>
        <end position="117"/>
    </location>
</feature>
<keyword evidence="3 8" id="KW-0132">Cell division</keyword>
<organism evidence="11 12">
    <name type="scientific">Pararobbsia alpina</name>
    <dbReference type="NCBI Taxonomy" id="621374"/>
    <lineage>
        <taxon>Bacteria</taxon>
        <taxon>Pseudomonadati</taxon>
        <taxon>Pseudomonadota</taxon>
        <taxon>Betaproteobacteria</taxon>
        <taxon>Burkholderiales</taxon>
        <taxon>Burkholderiaceae</taxon>
        <taxon>Pararobbsia</taxon>
    </lineage>
</organism>
<evidence type="ECO:0000256" key="5">
    <source>
        <dbReference type="ARBA" id="ARBA00022989"/>
    </source>
</evidence>
<evidence type="ECO:0000313" key="12">
    <source>
        <dbReference type="Proteomes" id="UP000494115"/>
    </source>
</evidence>
<evidence type="ECO:0000256" key="1">
    <source>
        <dbReference type="ARBA" id="ARBA00004401"/>
    </source>
</evidence>